<dbReference type="Proteomes" id="UP000003900">
    <property type="component" value="Unassembled WGS sequence"/>
</dbReference>
<evidence type="ECO:0000256" key="1">
    <source>
        <dbReference type="ARBA" id="ARBA00023172"/>
    </source>
</evidence>
<dbReference type="InterPro" id="IPR011010">
    <property type="entry name" value="DNA_brk_join_enz"/>
</dbReference>
<feature type="domain" description="Tyr recombinase" evidence="2">
    <location>
        <begin position="1"/>
        <end position="84"/>
    </location>
</feature>
<dbReference type="SUPFAM" id="SSF56349">
    <property type="entry name" value="DNA breaking-rejoining enzymes"/>
    <property type="match status" value="1"/>
</dbReference>
<keyword evidence="4" id="KW-1185">Reference proteome</keyword>
<dbReference type="InterPro" id="IPR013762">
    <property type="entry name" value="Integrase-like_cat_sf"/>
</dbReference>
<dbReference type="GO" id="GO:0015074">
    <property type="term" value="P:DNA integration"/>
    <property type="evidence" value="ECO:0007669"/>
    <property type="project" value="InterPro"/>
</dbReference>
<accession>H3SBP4</accession>
<dbReference type="GO" id="GO:0003677">
    <property type="term" value="F:DNA binding"/>
    <property type="evidence" value="ECO:0007669"/>
    <property type="project" value="InterPro"/>
</dbReference>
<protein>
    <recommendedName>
        <fullName evidence="2">Tyr recombinase domain-containing protein</fullName>
    </recommendedName>
</protein>
<dbReference type="Pfam" id="PF00589">
    <property type="entry name" value="Phage_integrase"/>
    <property type="match status" value="1"/>
</dbReference>
<sequence>MLCREDGNFMPKSSLFNAFSRILKRAGLPPWPIHSLRHTHAVKLLESGADMKYVQERLGHGSIQITCTPTYPKNLRLRIWTSLRITSKTFSNKIVGVLWVLHSATFPVSFHPQIKNPQKPCGSRDERINIRSYIDRVPTDEPVCGTYPTRFPSVP</sequence>
<gene>
    <name evidence="3" type="ORF">PDENDC454_04651</name>
</gene>
<dbReference type="Gene3D" id="1.10.443.10">
    <property type="entry name" value="Intergrase catalytic core"/>
    <property type="match status" value="1"/>
</dbReference>
<dbReference type="InterPro" id="IPR002104">
    <property type="entry name" value="Integrase_catalytic"/>
</dbReference>
<dbReference type="EMBL" id="AHKH01000008">
    <property type="protein sequence ID" value="EHQ63408.1"/>
    <property type="molecule type" value="Genomic_DNA"/>
</dbReference>
<dbReference type="AlphaFoldDB" id="H3SBP4"/>
<proteinExistence type="predicted"/>
<evidence type="ECO:0000313" key="3">
    <source>
        <dbReference type="EMBL" id="EHQ63408.1"/>
    </source>
</evidence>
<evidence type="ECO:0000259" key="2">
    <source>
        <dbReference type="PROSITE" id="PS51898"/>
    </source>
</evidence>
<dbReference type="PROSITE" id="PS51898">
    <property type="entry name" value="TYR_RECOMBINASE"/>
    <property type="match status" value="1"/>
</dbReference>
<keyword evidence="1" id="KW-0233">DNA recombination</keyword>
<dbReference type="STRING" id="1131935.PDENDC454_04651"/>
<name>H3SBP4_9BACL</name>
<reference evidence="3 4" key="1">
    <citation type="journal article" date="2012" name="J. Bacteriol.">
        <title>Genome Sequence of the Pattern-Forming Social Bacterium Paenibacillus dendritiformis C454 Chiral Morphotype.</title>
        <authorList>
            <person name="Sirota-Madi A."/>
            <person name="Olender T."/>
            <person name="Helman Y."/>
            <person name="Brainis I."/>
            <person name="Finkelshtein A."/>
            <person name="Roth D."/>
            <person name="Hagai E."/>
            <person name="Leshkowitz D."/>
            <person name="Brodsky L."/>
            <person name="Galatenko V."/>
            <person name="Nikolaev V."/>
            <person name="Gutnick D.L."/>
            <person name="Lancet D."/>
            <person name="Ben-Jacob E."/>
        </authorList>
    </citation>
    <scope>NUCLEOTIDE SEQUENCE [LARGE SCALE GENOMIC DNA]</scope>
    <source>
        <strain evidence="3 4">C454</strain>
    </source>
</reference>
<organism evidence="3 4">
    <name type="scientific">Paenibacillus dendritiformis C454</name>
    <dbReference type="NCBI Taxonomy" id="1131935"/>
    <lineage>
        <taxon>Bacteria</taxon>
        <taxon>Bacillati</taxon>
        <taxon>Bacillota</taxon>
        <taxon>Bacilli</taxon>
        <taxon>Bacillales</taxon>
        <taxon>Paenibacillaceae</taxon>
        <taxon>Paenibacillus</taxon>
    </lineage>
</organism>
<dbReference type="GO" id="GO:0006310">
    <property type="term" value="P:DNA recombination"/>
    <property type="evidence" value="ECO:0007669"/>
    <property type="project" value="UniProtKB-KW"/>
</dbReference>
<comment type="caution">
    <text evidence="3">The sequence shown here is derived from an EMBL/GenBank/DDBJ whole genome shotgun (WGS) entry which is preliminary data.</text>
</comment>
<evidence type="ECO:0000313" key="4">
    <source>
        <dbReference type="Proteomes" id="UP000003900"/>
    </source>
</evidence>